<evidence type="ECO:0000256" key="6">
    <source>
        <dbReference type="SAM" id="SignalP"/>
    </source>
</evidence>
<protein>
    <submittedName>
        <fullName evidence="8">RagB/SusD family nutrient uptake outer membrane protein</fullName>
    </submittedName>
</protein>
<dbReference type="SUPFAM" id="SSF48452">
    <property type="entry name" value="TPR-like"/>
    <property type="match status" value="1"/>
</dbReference>
<dbReference type="InterPro" id="IPR011990">
    <property type="entry name" value="TPR-like_helical_dom_sf"/>
</dbReference>
<evidence type="ECO:0000256" key="4">
    <source>
        <dbReference type="ARBA" id="ARBA00023136"/>
    </source>
</evidence>
<dbReference type="Gene3D" id="1.25.40.10">
    <property type="entry name" value="Tetratricopeptide repeat domain"/>
    <property type="match status" value="1"/>
</dbReference>
<organism evidence="8 9">
    <name type="scientific">Candidatus Limisoma faecipullorum</name>
    <dbReference type="NCBI Taxonomy" id="2840854"/>
    <lineage>
        <taxon>Bacteria</taxon>
        <taxon>Pseudomonadati</taxon>
        <taxon>Bacteroidota</taxon>
        <taxon>Bacteroidia</taxon>
        <taxon>Bacteroidales</taxon>
        <taxon>Candidatus Limisoma</taxon>
    </lineage>
</organism>
<evidence type="ECO:0000259" key="7">
    <source>
        <dbReference type="Pfam" id="PF07980"/>
    </source>
</evidence>
<comment type="similarity">
    <text evidence="2">Belongs to the SusD family.</text>
</comment>
<comment type="subcellular location">
    <subcellularLocation>
        <location evidence="1">Cell outer membrane</location>
    </subcellularLocation>
</comment>
<evidence type="ECO:0000313" key="8">
    <source>
        <dbReference type="EMBL" id="MBO8476369.1"/>
    </source>
</evidence>
<dbReference type="AlphaFoldDB" id="A0A9D9INU7"/>
<dbReference type="Pfam" id="PF07980">
    <property type="entry name" value="SusD_RagB"/>
    <property type="match status" value="1"/>
</dbReference>
<evidence type="ECO:0000256" key="5">
    <source>
        <dbReference type="ARBA" id="ARBA00023237"/>
    </source>
</evidence>
<keyword evidence="3 6" id="KW-0732">Signal</keyword>
<accession>A0A9D9INU7</accession>
<dbReference type="EMBL" id="JADIMC010000059">
    <property type="protein sequence ID" value="MBO8476369.1"/>
    <property type="molecule type" value="Genomic_DNA"/>
</dbReference>
<reference evidence="8" key="1">
    <citation type="submission" date="2020-10" db="EMBL/GenBank/DDBJ databases">
        <authorList>
            <person name="Gilroy R."/>
        </authorList>
    </citation>
    <scope>NUCLEOTIDE SEQUENCE</scope>
    <source>
        <strain evidence="8">6919</strain>
    </source>
</reference>
<evidence type="ECO:0000256" key="1">
    <source>
        <dbReference type="ARBA" id="ARBA00004442"/>
    </source>
</evidence>
<feature type="signal peptide" evidence="6">
    <location>
        <begin position="1"/>
        <end position="21"/>
    </location>
</feature>
<dbReference type="GO" id="GO:0009279">
    <property type="term" value="C:cell outer membrane"/>
    <property type="evidence" value="ECO:0007669"/>
    <property type="project" value="UniProtKB-SubCell"/>
</dbReference>
<dbReference type="Proteomes" id="UP000823598">
    <property type="component" value="Unassembled WGS sequence"/>
</dbReference>
<comment type="caution">
    <text evidence="8">The sequence shown here is derived from an EMBL/GenBank/DDBJ whole genome shotgun (WGS) entry which is preliminary data.</text>
</comment>
<sequence length="587" mass="64948">MKSINKIFVAGAVVLSLGLGATSCIDDLNVTPEYPTAKTWEDVMNDPDQYLPAAFMKCYSSLAVSGQSGDGSTDLKGIDAGKSNYLRALFQLNEKTTDECAWIWSEDGIENLVRGTWNSGNSYIYGAYSRIYVNIAICNDFLRQLEQTGVDMQAQRTEYNCAAQYALEVRAIRALLYWNILDNFGNGGWVDETVPYGTNAEPILRADLYNKLVTELTDIINTWPAANQNHVVYGRVGLDGVKMLLAKVYLNAEVYTNGAKTSYDECAALCKEIIANHQGGGYNGTGLANHYLALFAGNNDRYAPGGGNTAENEILWNVPFDEIYVQSYGGSRYLMAAALTNSAFEVNEETGEKTGFYMSSADYGINDQWGCMHARKEFAEKFDNSGNDVRDNFWSKEEEGFTKENTEYTKFNNGYAPIKFTNLNTNEDGTFPLVDDSKGTVISNISEAALPHPANALEAHPNTDTPIFRLADTYLMLAECQLRGATNVTPAEALQAVNDVRGRAGATAWASINLDNLLDERARELYWELHRRSDLIRFGKFVSGYNWAWKGNVLEGTDLNSNFTVFPIPSLTISAQPEFAAIQNPGY</sequence>
<proteinExistence type="inferred from homology"/>
<feature type="domain" description="RagB/SusD" evidence="7">
    <location>
        <begin position="320"/>
        <end position="587"/>
    </location>
</feature>
<evidence type="ECO:0000313" key="9">
    <source>
        <dbReference type="Proteomes" id="UP000823598"/>
    </source>
</evidence>
<evidence type="ECO:0000256" key="3">
    <source>
        <dbReference type="ARBA" id="ARBA00022729"/>
    </source>
</evidence>
<reference evidence="8" key="2">
    <citation type="journal article" date="2021" name="PeerJ">
        <title>Extensive microbial diversity within the chicken gut microbiome revealed by metagenomics and culture.</title>
        <authorList>
            <person name="Gilroy R."/>
            <person name="Ravi A."/>
            <person name="Getino M."/>
            <person name="Pursley I."/>
            <person name="Horton D.L."/>
            <person name="Alikhan N.F."/>
            <person name="Baker D."/>
            <person name="Gharbi K."/>
            <person name="Hall N."/>
            <person name="Watson M."/>
            <person name="Adriaenssens E.M."/>
            <person name="Foster-Nyarko E."/>
            <person name="Jarju S."/>
            <person name="Secka A."/>
            <person name="Antonio M."/>
            <person name="Oren A."/>
            <person name="Chaudhuri R.R."/>
            <person name="La Ragione R."/>
            <person name="Hildebrand F."/>
            <person name="Pallen M.J."/>
        </authorList>
    </citation>
    <scope>NUCLEOTIDE SEQUENCE</scope>
    <source>
        <strain evidence="8">6919</strain>
    </source>
</reference>
<dbReference type="PROSITE" id="PS51257">
    <property type="entry name" value="PROKAR_LIPOPROTEIN"/>
    <property type="match status" value="1"/>
</dbReference>
<evidence type="ECO:0000256" key="2">
    <source>
        <dbReference type="ARBA" id="ARBA00006275"/>
    </source>
</evidence>
<feature type="chain" id="PRO_5039446333" evidence="6">
    <location>
        <begin position="22"/>
        <end position="587"/>
    </location>
</feature>
<keyword evidence="5" id="KW-0998">Cell outer membrane</keyword>
<name>A0A9D9INU7_9BACT</name>
<keyword evidence="4" id="KW-0472">Membrane</keyword>
<gene>
    <name evidence="8" type="ORF">IAB88_05185</name>
</gene>
<dbReference type="Gene3D" id="1.10.3780.10">
    <property type="entry name" value="SusD-like"/>
    <property type="match status" value="1"/>
</dbReference>
<dbReference type="InterPro" id="IPR012944">
    <property type="entry name" value="SusD_RagB_dom"/>
</dbReference>
<dbReference type="Gene3D" id="1.25.40.390">
    <property type="match status" value="1"/>
</dbReference>